<dbReference type="PANTHER" id="PTHR11086">
    <property type="entry name" value="DEOXYCYTIDYLATE DEAMINASE-RELATED"/>
    <property type="match status" value="1"/>
</dbReference>
<dbReference type="Proteomes" id="UP001595555">
    <property type="component" value="Unassembled WGS sequence"/>
</dbReference>
<dbReference type="InterPro" id="IPR027417">
    <property type="entry name" value="P-loop_NTPase"/>
</dbReference>
<dbReference type="Pfam" id="PF00383">
    <property type="entry name" value="dCMP_cyt_deam_1"/>
    <property type="match status" value="1"/>
</dbReference>
<comment type="caution">
    <text evidence="3">The sequence shown here is derived from an EMBL/GenBank/DDBJ whole genome shotgun (WGS) entry which is preliminary data.</text>
</comment>
<dbReference type="PANTHER" id="PTHR11086:SF18">
    <property type="entry name" value="DEOXYCYTIDYLATE DEAMINASE"/>
    <property type="match status" value="1"/>
</dbReference>
<accession>A0ABV7FAH1</accession>
<dbReference type="SUPFAM" id="SSF53927">
    <property type="entry name" value="Cytidine deaminase-like"/>
    <property type="match status" value="1"/>
</dbReference>
<dbReference type="RefSeq" id="WP_378116002.1">
    <property type="nucleotide sequence ID" value="NZ_JBHRTF010000002.1"/>
</dbReference>
<keyword evidence="1" id="KW-0378">Hydrolase</keyword>
<evidence type="ECO:0000313" key="3">
    <source>
        <dbReference type="EMBL" id="MFC3114550.1"/>
    </source>
</evidence>
<proteinExistence type="predicted"/>
<dbReference type="NCBIfam" id="NF041025">
    <property type="entry name" value="antiphage_deaminase"/>
    <property type="match status" value="1"/>
</dbReference>
<protein>
    <submittedName>
        <fullName evidence="3">Anti-phage dCTP deaminase</fullName>
    </submittedName>
</protein>
<evidence type="ECO:0000256" key="1">
    <source>
        <dbReference type="ARBA" id="ARBA00022801"/>
    </source>
</evidence>
<feature type="domain" description="CMP/dCMP-type deaminase" evidence="2">
    <location>
        <begin position="356"/>
        <end position="543"/>
    </location>
</feature>
<name>A0ABV7FAH1_9GAMM</name>
<dbReference type="InterPro" id="IPR015517">
    <property type="entry name" value="dCMP_deaminase-rel"/>
</dbReference>
<dbReference type="Gene3D" id="3.40.50.300">
    <property type="entry name" value="P-loop containing nucleotide triphosphate hydrolases"/>
    <property type="match status" value="1"/>
</dbReference>
<gene>
    <name evidence="3" type="ORF">ACFODX_03210</name>
</gene>
<dbReference type="InterPro" id="IPR016193">
    <property type="entry name" value="Cytidine_deaminase-like"/>
</dbReference>
<dbReference type="EMBL" id="JBHRTF010000002">
    <property type="protein sequence ID" value="MFC3114550.1"/>
    <property type="molecule type" value="Genomic_DNA"/>
</dbReference>
<dbReference type="InterPro" id="IPR002125">
    <property type="entry name" value="CMP_dCMP_dom"/>
</dbReference>
<evidence type="ECO:0000313" key="4">
    <source>
        <dbReference type="Proteomes" id="UP001595555"/>
    </source>
</evidence>
<reference evidence="4" key="1">
    <citation type="journal article" date="2019" name="Int. J. Syst. Evol. Microbiol.">
        <title>The Global Catalogue of Microorganisms (GCM) 10K type strain sequencing project: providing services to taxonomists for standard genome sequencing and annotation.</title>
        <authorList>
            <consortium name="The Broad Institute Genomics Platform"/>
            <consortium name="The Broad Institute Genome Sequencing Center for Infectious Disease"/>
            <person name="Wu L."/>
            <person name="Ma J."/>
        </authorList>
    </citation>
    <scope>NUCLEOTIDE SEQUENCE [LARGE SCALE GENOMIC DNA]</scope>
    <source>
        <strain evidence="4">KCTC 52237</strain>
    </source>
</reference>
<sequence length="577" mass="65660">MLRDESLSKLFLERSKFILIGLTGRTGSGCTTAANFLENKTPSFPDESDITYNGEHLYSGLSRYRYNIVKKYAVENWKPFYSIKVSDLISAYLLRMSSDEVVDFITVSSRGEVDKTGLKKLIDEGVFSKNFIGKFKQFQNYLLDHSNSEVIEIDKIELFNRYLKLVRKFTEDFKKELQVFKRDLYVSTYQAAGVSIRKLGKISATYNAENFDPSSVFHLPETINRVIKIIRKIEDKAFVVIDAIRNPYEARFFRDRYSAFYLVSINAPAKDRDEYLQRIRKFTIDQLSDIEEIESGDKKIDSTYNDFIGQNVKRCIEISDIHIFNPRNELKNNNVLKAQLIWYFALMLHPGLVSPTSMERVMQIAYTAKSNSGCISRKVGAAITDEENSIKAIGWNDVAAGQVPCALRSVEGLLNTFDPVVYSEYERNDEKFIDAANKKYSNIIASSKSLGGRNLSYCFKDLKNSIDRKSNQVHTRSLHAEESAFLQLAKYGGVGIKGGKLYTTASPCELCAKKAYQLGIKEIIYIDPYPGIARDHILSIGNNPPTLIQFMGAVGKGYHQLYDSAMPYKDELDYFLG</sequence>
<keyword evidence="4" id="KW-1185">Reference proteome</keyword>
<dbReference type="PROSITE" id="PS51747">
    <property type="entry name" value="CYT_DCMP_DEAMINASES_2"/>
    <property type="match status" value="1"/>
</dbReference>
<evidence type="ECO:0000259" key="2">
    <source>
        <dbReference type="PROSITE" id="PS51747"/>
    </source>
</evidence>
<dbReference type="Gene3D" id="3.40.140.10">
    <property type="entry name" value="Cytidine Deaminase, domain 2"/>
    <property type="match status" value="1"/>
</dbReference>
<organism evidence="3 4">
    <name type="scientific">Cellvibrio fontiphilus</name>
    <dbReference type="NCBI Taxonomy" id="1815559"/>
    <lineage>
        <taxon>Bacteria</taxon>
        <taxon>Pseudomonadati</taxon>
        <taxon>Pseudomonadota</taxon>
        <taxon>Gammaproteobacteria</taxon>
        <taxon>Cellvibrionales</taxon>
        <taxon>Cellvibrionaceae</taxon>
        <taxon>Cellvibrio</taxon>
    </lineage>
</organism>